<feature type="compositionally biased region" description="Low complexity" evidence="1">
    <location>
        <begin position="63"/>
        <end position="76"/>
    </location>
</feature>
<protein>
    <submittedName>
        <fullName evidence="2">Adenosylhomocysteinase-like 1</fullName>
    </submittedName>
</protein>
<proteinExistence type="predicted"/>
<dbReference type="RefSeq" id="XP_028143631.1">
    <property type="nucleotide sequence ID" value="XM_028287830.1"/>
</dbReference>
<reference evidence="2" key="1">
    <citation type="submission" date="2025-08" db="UniProtKB">
        <authorList>
            <consortium name="RefSeq"/>
        </authorList>
    </citation>
    <scope>IDENTIFICATION</scope>
    <source>
        <tissue evidence="2">Whole insect</tissue>
    </source>
</reference>
<organism evidence="2">
    <name type="scientific">Diabrotica virgifera virgifera</name>
    <name type="common">western corn rootworm</name>
    <dbReference type="NCBI Taxonomy" id="50390"/>
    <lineage>
        <taxon>Eukaryota</taxon>
        <taxon>Metazoa</taxon>
        <taxon>Ecdysozoa</taxon>
        <taxon>Arthropoda</taxon>
        <taxon>Hexapoda</taxon>
        <taxon>Insecta</taxon>
        <taxon>Pterygota</taxon>
        <taxon>Neoptera</taxon>
        <taxon>Endopterygota</taxon>
        <taxon>Coleoptera</taxon>
        <taxon>Polyphaga</taxon>
        <taxon>Cucujiformia</taxon>
        <taxon>Chrysomeloidea</taxon>
        <taxon>Chrysomelidae</taxon>
        <taxon>Galerucinae</taxon>
        <taxon>Diabroticina</taxon>
        <taxon>Diabroticites</taxon>
        <taxon>Diabrotica</taxon>
    </lineage>
</organism>
<sequence length="94" mass="10228">MSESIEIRTIIGNRNINAVTDTPVTDPASLAKGLDGSNAFVCQRSKMDTKTSALKKSSRYRSRSLSASSTDSYSSGKYGTCYKSLIYFNIADID</sequence>
<dbReference type="InParanoid" id="A0A6P7G3W9"/>
<feature type="region of interest" description="Disordered" evidence="1">
    <location>
        <begin position="52"/>
        <end position="76"/>
    </location>
</feature>
<evidence type="ECO:0000313" key="2">
    <source>
        <dbReference type="RefSeq" id="XP_028143631.1"/>
    </source>
</evidence>
<dbReference type="AlphaFoldDB" id="A0A6P7G3W9"/>
<accession>A0A6P7G3W9</accession>
<evidence type="ECO:0000256" key="1">
    <source>
        <dbReference type="SAM" id="MobiDB-lite"/>
    </source>
</evidence>
<gene>
    <name evidence="2" type="primary">LOC114337408</name>
</gene>
<name>A0A6P7G3W9_DIAVI</name>